<sequence length="189" mass="21463">MALLVYTKRAIASGIKMRMTEISKLAGQAWKNEDLKVKKAYTDVSKRIDKVLQKKRQKYMTYNFIYDGNMTNVQTPIPPSPIGSPIESPILTPSYNGSMPGTPPNEMISFPTEGPPFFNELSFFNGEVSIFDGEPLAFNGEPLAFNDEPSFFIEEPSLDTFDINLCYNFLNVDQIIDLYLSFPWLFESQ</sequence>
<name>A0ACA9PRE5_9GLOM</name>
<organism evidence="1 2">
    <name type="scientific">Cetraspora pellucida</name>
    <dbReference type="NCBI Taxonomy" id="1433469"/>
    <lineage>
        <taxon>Eukaryota</taxon>
        <taxon>Fungi</taxon>
        <taxon>Fungi incertae sedis</taxon>
        <taxon>Mucoromycota</taxon>
        <taxon>Glomeromycotina</taxon>
        <taxon>Glomeromycetes</taxon>
        <taxon>Diversisporales</taxon>
        <taxon>Gigasporaceae</taxon>
        <taxon>Cetraspora</taxon>
    </lineage>
</organism>
<dbReference type="EMBL" id="CAJVPW010029392">
    <property type="protein sequence ID" value="CAG8721069.1"/>
    <property type="molecule type" value="Genomic_DNA"/>
</dbReference>
<evidence type="ECO:0000313" key="2">
    <source>
        <dbReference type="Proteomes" id="UP000789366"/>
    </source>
</evidence>
<gene>
    <name evidence="1" type="ORF">SPELUC_LOCUS12441</name>
</gene>
<proteinExistence type="predicted"/>
<evidence type="ECO:0000313" key="1">
    <source>
        <dbReference type="EMBL" id="CAG8721069.1"/>
    </source>
</evidence>
<reference evidence="1" key="1">
    <citation type="submission" date="2021-06" db="EMBL/GenBank/DDBJ databases">
        <authorList>
            <person name="Kallberg Y."/>
            <person name="Tangrot J."/>
            <person name="Rosling A."/>
        </authorList>
    </citation>
    <scope>NUCLEOTIDE SEQUENCE</scope>
    <source>
        <strain evidence="1">28 12/20/2015</strain>
    </source>
</reference>
<feature type="non-terminal residue" evidence="1">
    <location>
        <position position="1"/>
    </location>
</feature>
<protein>
    <submittedName>
        <fullName evidence="1">12778_t:CDS:1</fullName>
    </submittedName>
</protein>
<comment type="caution">
    <text evidence="1">The sequence shown here is derived from an EMBL/GenBank/DDBJ whole genome shotgun (WGS) entry which is preliminary data.</text>
</comment>
<accession>A0ACA9PRE5</accession>
<keyword evidence="2" id="KW-1185">Reference proteome</keyword>
<dbReference type="Proteomes" id="UP000789366">
    <property type="component" value="Unassembled WGS sequence"/>
</dbReference>